<proteinExistence type="predicted"/>
<sequence length="83" mass="8930">MGVGGGIFLIVVGAILSFAVRDSWDVVDLTVVGYICMAAGVLTIILALVINAQRARTHHTVERRDTGVPPDPRDQGDPRNRGY</sequence>
<dbReference type="Proteomes" id="UP000824037">
    <property type="component" value="Unassembled WGS sequence"/>
</dbReference>
<feature type="compositionally biased region" description="Basic and acidic residues" evidence="1">
    <location>
        <begin position="59"/>
        <end position="83"/>
    </location>
</feature>
<dbReference type="EMBL" id="DXBY01000210">
    <property type="protein sequence ID" value="HIZ36551.1"/>
    <property type="molecule type" value="Genomic_DNA"/>
</dbReference>
<keyword evidence="2" id="KW-0472">Membrane</keyword>
<dbReference type="Pfam" id="PF20059">
    <property type="entry name" value="DUF6458"/>
    <property type="match status" value="1"/>
</dbReference>
<feature type="transmembrane region" description="Helical" evidence="2">
    <location>
        <begin position="31"/>
        <end position="50"/>
    </location>
</feature>
<keyword evidence="2" id="KW-0812">Transmembrane</keyword>
<feature type="region of interest" description="Disordered" evidence="1">
    <location>
        <begin position="58"/>
        <end position="83"/>
    </location>
</feature>
<dbReference type="AlphaFoldDB" id="A0A9D2EGC1"/>
<protein>
    <recommendedName>
        <fullName evidence="3">DUF6458 domain-containing protein</fullName>
    </recommendedName>
</protein>
<evidence type="ECO:0000256" key="1">
    <source>
        <dbReference type="SAM" id="MobiDB-lite"/>
    </source>
</evidence>
<reference evidence="4" key="1">
    <citation type="journal article" date="2021" name="PeerJ">
        <title>Extensive microbial diversity within the chicken gut microbiome revealed by metagenomics and culture.</title>
        <authorList>
            <person name="Gilroy R."/>
            <person name="Ravi A."/>
            <person name="Getino M."/>
            <person name="Pursley I."/>
            <person name="Horton D.L."/>
            <person name="Alikhan N.F."/>
            <person name="Baker D."/>
            <person name="Gharbi K."/>
            <person name="Hall N."/>
            <person name="Watson M."/>
            <person name="Adriaenssens E.M."/>
            <person name="Foster-Nyarko E."/>
            <person name="Jarju S."/>
            <person name="Secka A."/>
            <person name="Antonio M."/>
            <person name="Oren A."/>
            <person name="Chaudhuri R.R."/>
            <person name="La Ragione R."/>
            <person name="Hildebrand F."/>
            <person name="Pallen M.J."/>
        </authorList>
    </citation>
    <scope>NUCLEOTIDE SEQUENCE</scope>
    <source>
        <strain evidence="4">ChiGjej4B4-7305</strain>
    </source>
</reference>
<evidence type="ECO:0000259" key="3">
    <source>
        <dbReference type="Pfam" id="PF20059"/>
    </source>
</evidence>
<keyword evidence="2" id="KW-1133">Transmembrane helix</keyword>
<feature type="domain" description="DUF6458" evidence="3">
    <location>
        <begin position="1"/>
        <end position="61"/>
    </location>
</feature>
<comment type="caution">
    <text evidence="4">The sequence shown here is derived from an EMBL/GenBank/DDBJ whole genome shotgun (WGS) entry which is preliminary data.</text>
</comment>
<accession>A0A9D2EGC1</accession>
<organism evidence="4 5">
    <name type="scientific">Candidatus Ruania gallistercoris</name>
    <dbReference type="NCBI Taxonomy" id="2838746"/>
    <lineage>
        <taxon>Bacteria</taxon>
        <taxon>Bacillati</taxon>
        <taxon>Actinomycetota</taxon>
        <taxon>Actinomycetes</taxon>
        <taxon>Micrococcales</taxon>
        <taxon>Ruaniaceae</taxon>
        <taxon>Ruania</taxon>
    </lineage>
</organism>
<evidence type="ECO:0000256" key="2">
    <source>
        <dbReference type="SAM" id="Phobius"/>
    </source>
</evidence>
<name>A0A9D2EGC1_9MICO</name>
<reference evidence="4" key="2">
    <citation type="submission" date="2021-04" db="EMBL/GenBank/DDBJ databases">
        <authorList>
            <person name="Gilroy R."/>
        </authorList>
    </citation>
    <scope>NUCLEOTIDE SEQUENCE</scope>
    <source>
        <strain evidence="4">ChiGjej4B4-7305</strain>
    </source>
</reference>
<dbReference type="InterPro" id="IPR045597">
    <property type="entry name" value="DUF6458"/>
</dbReference>
<evidence type="ECO:0000313" key="4">
    <source>
        <dbReference type="EMBL" id="HIZ36551.1"/>
    </source>
</evidence>
<gene>
    <name evidence="4" type="ORF">H9815_12295</name>
</gene>
<evidence type="ECO:0000313" key="5">
    <source>
        <dbReference type="Proteomes" id="UP000824037"/>
    </source>
</evidence>